<proteinExistence type="predicted"/>
<feature type="domain" description="Nuclease associated modular" evidence="2">
    <location>
        <begin position="113"/>
        <end position="129"/>
    </location>
</feature>
<dbReference type="EMBL" id="KB454495">
    <property type="protein sequence ID" value="EME31006.1"/>
    <property type="molecule type" value="Genomic_DNA"/>
</dbReference>
<dbReference type="SMART" id="SM00496">
    <property type="entry name" value="IENR2"/>
    <property type="match status" value="3"/>
</dbReference>
<dbReference type="SUPFAM" id="SSF64496">
    <property type="entry name" value="DNA-binding domain of intron-encoded endonucleases"/>
    <property type="match status" value="1"/>
</dbReference>
<feature type="region of interest" description="Disordered" evidence="1">
    <location>
        <begin position="90"/>
        <end position="151"/>
    </location>
</feature>
<feature type="compositionally biased region" description="Basic residues" evidence="1">
    <location>
        <begin position="110"/>
        <end position="125"/>
    </location>
</feature>
<feature type="domain" description="Nuclease associated modular" evidence="2">
    <location>
        <begin position="130"/>
        <end position="146"/>
    </location>
</feature>
<feature type="compositionally biased region" description="Low complexity" evidence="1">
    <location>
        <begin position="304"/>
        <end position="332"/>
    </location>
</feature>
<dbReference type="RefSeq" id="XP_005707526.1">
    <property type="nucleotide sequence ID" value="XM_005707469.1"/>
</dbReference>
<protein>
    <recommendedName>
        <fullName evidence="2">Nuclease associated modular domain-containing protein</fullName>
    </recommendedName>
</protein>
<evidence type="ECO:0000313" key="3">
    <source>
        <dbReference type="EMBL" id="EME31006.1"/>
    </source>
</evidence>
<accession>M2W5E7</accession>
<dbReference type="GeneID" id="17089695"/>
<gene>
    <name evidence="3" type="ORF">Gasu_17680</name>
</gene>
<organism evidence="3 4">
    <name type="scientific">Galdieria sulphuraria</name>
    <name type="common">Red alga</name>
    <dbReference type="NCBI Taxonomy" id="130081"/>
    <lineage>
        <taxon>Eukaryota</taxon>
        <taxon>Rhodophyta</taxon>
        <taxon>Bangiophyceae</taxon>
        <taxon>Galdieriales</taxon>
        <taxon>Galdieriaceae</taxon>
        <taxon>Galdieria</taxon>
    </lineage>
</organism>
<feature type="compositionally biased region" description="Polar residues" evidence="1">
    <location>
        <begin position="126"/>
        <end position="136"/>
    </location>
</feature>
<dbReference type="OMA" id="CHAMAFG"/>
<feature type="region of interest" description="Disordered" evidence="1">
    <location>
        <begin position="189"/>
        <end position="213"/>
    </location>
</feature>
<reference evidence="4" key="1">
    <citation type="journal article" date="2013" name="Science">
        <title>Gene transfer from bacteria and archaea facilitated evolution of an extremophilic eukaryote.</title>
        <authorList>
            <person name="Schonknecht G."/>
            <person name="Chen W.H."/>
            <person name="Ternes C.M."/>
            <person name="Barbier G.G."/>
            <person name="Shrestha R.P."/>
            <person name="Stanke M."/>
            <person name="Brautigam A."/>
            <person name="Baker B.J."/>
            <person name="Banfield J.F."/>
            <person name="Garavito R.M."/>
            <person name="Carr K."/>
            <person name="Wilkerson C."/>
            <person name="Rensing S.A."/>
            <person name="Gagneul D."/>
            <person name="Dickenson N.E."/>
            <person name="Oesterhelt C."/>
            <person name="Lercher M.J."/>
            <person name="Weber A.P."/>
        </authorList>
    </citation>
    <scope>NUCLEOTIDE SEQUENCE [LARGE SCALE GENOMIC DNA]</scope>
    <source>
        <strain evidence="4">074W</strain>
    </source>
</reference>
<feature type="compositionally biased region" description="Low complexity" evidence="1">
    <location>
        <begin position="93"/>
        <end position="106"/>
    </location>
</feature>
<keyword evidence="4" id="KW-1185">Reference proteome</keyword>
<dbReference type="KEGG" id="gsl:Gasu_17680"/>
<dbReference type="OrthoDB" id="5019at2759"/>
<sequence length="389" mass="43532">MRRRTMPFISTTTQVQLGKCLLPCKRCCHWFSSPARFYKSIYGKSSLKICRFYPVLLVARKPTRKQGATQGELHDAKSFFKSLNETKNLEETSSSPSNLDLSSPSPIAGGKKRRKPHSVQTKKKISQSLKGRSLSSETKKKISEAMKGKQFTPSHRIAISQRMQGPLNPMYGRRMSAQTRLKISLSLRKCKLENGRNGSTSEKQPSDEENKNPVQVHKTMLHEKYQQVRDALHLEMDKEGLELIGESSWTYLDEGKKRKLKMIQKSVKKRLRQVSRDMDGLELDEGFLVDDFVAQKLEPKIERPNSSSPSMNPPTASNTTSSSATPLSSKANPTKKNASTCESCGGRGIKACEFCVRKYGVRSSKCIKCYGSGIMFCAVCNGSGELLSK</sequence>
<feature type="region of interest" description="Disordered" evidence="1">
    <location>
        <begin position="299"/>
        <end position="344"/>
    </location>
</feature>
<feature type="compositionally biased region" description="Basic and acidic residues" evidence="1">
    <location>
        <begin position="137"/>
        <end position="147"/>
    </location>
</feature>
<dbReference type="InterPro" id="IPR003611">
    <property type="entry name" value="NUMOD3"/>
</dbReference>
<dbReference type="Proteomes" id="UP000030680">
    <property type="component" value="Unassembled WGS sequence"/>
</dbReference>
<evidence type="ECO:0000313" key="4">
    <source>
        <dbReference type="Proteomes" id="UP000030680"/>
    </source>
</evidence>
<dbReference type="Gramene" id="EME31006">
    <property type="protein sequence ID" value="EME31006"/>
    <property type="gene ID" value="Gasu_17680"/>
</dbReference>
<evidence type="ECO:0000256" key="1">
    <source>
        <dbReference type="SAM" id="MobiDB-lite"/>
    </source>
</evidence>
<dbReference type="GO" id="GO:0003677">
    <property type="term" value="F:DNA binding"/>
    <property type="evidence" value="ECO:0007669"/>
    <property type="project" value="InterPro"/>
</dbReference>
<evidence type="ECO:0000259" key="2">
    <source>
        <dbReference type="SMART" id="SM00496"/>
    </source>
</evidence>
<dbReference type="Pfam" id="PF07460">
    <property type="entry name" value="NUMOD3"/>
    <property type="match status" value="2"/>
</dbReference>
<dbReference type="AlphaFoldDB" id="M2W5E7"/>
<feature type="domain" description="Nuclease associated modular" evidence="2">
    <location>
        <begin position="171"/>
        <end position="187"/>
    </location>
</feature>
<name>M2W5E7_GALSU</name>